<protein>
    <submittedName>
        <fullName evidence="1">Uncharacterized protein</fullName>
    </submittedName>
</protein>
<dbReference type="KEGG" id="ngl:RG1141_CH01800"/>
<sequence>MAENANIVWADGPAGSPSQPDKARIRAWGTWLESFLTAIGSNSGSVYATRAALYADLAHAANTMAWVVDDATAAYNGIYQKSGGSGSGAWTRLADLPYSFVVATDAGVGTPNAIQATTAVPVSESSLIVLNIYETSAGSPVTVSFNGGAALTIKTNSGNNVAEGGLLAGMRLLGTISGSTFRSVTDQVSTAVVAAAEAAAAAALVSKNAAGTSATNADASATLAQKWANNPEDVAVVGGLYSAFHWAQKAAAVVTGGIAAAFHAATAKAAIDDADEFGLADSAAAWALKKATLANLISSIFKTARTITNARFDGSTFGLMFSGKRIIVNGAPSVDRTWTFPDRDLVFDQFGLKYGSVFTLTGSAFDLTGIPAGVKRIEIPVANMSSSGSTGISMQLGTASGVETTGYKCSTANGGGSTTEFLLTGGSSAASGDYQGVITLELINAATNLWAATAIIARTDSPVALIMGGSKTLAGVLDKIRLKSGNGVETFDAGSGILVYQ</sequence>
<dbReference type="PATRIC" id="fig|1028801.3.peg.172"/>
<dbReference type="Proteomes" id="UP000028186">
    <property type="component" value="Chromosome I"/>
</dbReference>
<dbReference type="EMBL" id="HG938355">
    <property type="protein sequence ID" value="CDN52545.1"/>
    <property type="molecule type" value="Genomic_DNA"/>
</dbReference>
<reference evidence="2" key="1">
    <citation type="journal article" date="2014" name="BMC Genomics">
        <title>Genome sequencing of two Neorhizobium galegae strains reveals a noeT gene responsible for the unusual acetylation of the nodulation factors.</title>
        <authorList>
            <person name="Osterman J."/>
            <person name="Marsh J."/>
            <person name="Laine P.K."/>
            <person name="Zeng Z."/>
            <person name="Alatalo E."/>
            <person name="Sullivan J.T."/>
            <person name="Young J.P."/>
            <person name="Thomas-Oates J."/>
            <person name="Paulin L."/>
            <person name="Lindstrom K."/>
        </authorList>
    </citation>
    <scope>NUCLEOTIDE SEQUENCE [LARGE SCALE GENOMIC DNA]</scope>
    <source>
        <strain evidence="2">HAMBI 1141</strain>
    </source>
</reference>
<accession>A0A068T5E2</accession>
<proteinExistence type="predicted"/>
<organism evidence="1 2">
    <name type="scientific">Neorhizobium galegae bv. officinalis bv. officinalis str. HAMBI 1141</name>
    <dbReference type="NCBI Taxonomy" id="1028801"/>
    <lineage>
        <taxon>Bacteria</taxon>
        <taxon>Pseudomonadati</taxon>
        <taxon>Pseudomonadota</taxon>
        <taxon>Alphaproteobacteria</taxon>
        <taxon>Hyphomicrobiales</taxon>
        <taxon>Rhizobiaceae</taxon>
        <taxon>Rhizobium/Agrobacterium group</taxon>
        <taxon>Neorhizobium</taxon>
    </lineage>
</organism>
<name>A0A068T5E2_NEOGA</name>
<dbReference type="RefSeq" id="WP_038539588.1">
    <property type="nucleotide sequence ID" value="NZ_HG938355.1"/>
</dbReference>
<evidence type="ECO:0000313" key="1">
    <source>
        <dbReference type="EMBL" id="CDN52545.1"/>
    </source>
</evidence>
<dbReference type="eggNOG" id="ENOG503376F">
    <property type="taxonomic scope" value="Bacteria"/>
</dbReference>
<dbReference type="HOGENOM" id="CLU_543832_0_0_5"/>
<evidence type="ECO:0000313" key="2">
    <source>
        <dbReference type="Proteomes" id="UP000028186"/>
    </source>
</evidence>
<gene>
    <name evidence="1" type="ORF">RG1141_CH01800</name>
</gene>
<dbReference type="AlphaFoldDB" id="A0A068T5E2"/>